<feature type="chain" id="PRO_5043945752" evidence="1">
    <location>
        <begin position="25"/>
        <end position="145"/>
    </location>
</feature>
<feature type="signal peptide" evidence="1">
    <location>
        <begin position="1"/>
        <end position="24"/>
    </location>
</feature>
<gene>
    <name evidence="2" type="ORF">OTU49_005245</name>
</gene>
<evidence type="ECO:0000256" key="1">
    <source>
        <dbReference type="SAM" id="SignalP"/>
    </source>
</evidence>
<reference evidence="2 3" key="1">
    <citation type="journal article" date="2024" name="BMC Genomics">
        <title>Genome assembly of redclaw crayfish (Cherax quadricarinatus) provides insights into its immune adaptation and hypoxia tolerance.</title>
        <authorList>
            <person name="Liu Z."/>
            <person name="Zheng J."/>
            <person name="Li H."/>
            <person name="Fang K."/>
            <person name="Wang S."/>
            <person name="He J."/>
            <person name="Zhou D."/>
            <person name="Weng S."/>
            <person name="Chi M."/>
            <person name="Gu Z."/>
            <person name="He J."/>
            <person name="Li F."/>
            <person name="Wang M."/>
        </authorList>
    </citation>
    <scope>NUCLEOTIDE SEQUENCE [LARGE SCALE GENOMIC DNA]</scope>
    <source>
        <strain evidence="2">ZL_2023a</strain>
    </source>
</reference>
<name>A0AAW0X7L9_CHEQU</name>
<protein>
    <submittedName>
        <fullName evidence="2">Uncharacterized protein</fullName>
    </submittedName>
</protein>
<evidence type="ECO:0000313" key="3">
    <source>
        <dbReference type="Proteomes" id="UP001445076"/>
    </source>
</evidence>
<dbReference type="Proteomes" id="UP001445076">
    <property type="component" value="Unassembled WGS sequence"/>
</dbReference>
<evidence type="ECO:0000313" key="2">
    <source>
        <dbReference type="EMBL" id="KAK8735655.1"/>
    </source>
</evidence>
<comment type="caution">
    <text evidence="2">The sequence shown here is derived from an EMBL/GenBank/DDBJ whole genome shotgun (WGS) entry which is preliminary data.</text>
</comment>
<dbReference type="EMBL" id="JARKIK010000046">
    <property type="protein sequence ID" value="KAK8735655.1"/>
    <property type="molecule type" value="Genomic_DNA"/>
</dbReference>
<proteinExistence type="predicted"/>
<organism evidence="2 3">
    <name type="scientific">Cherax quadricarinatus</name>
    <name type="common">Australian red claw crayfish</name>
    <dbReference type="NCBI Taxonomy" id="27406"/>
    <lineage>
        <taxon>Eukaryota</taxon>
        <taxon>Metazoa</taxon>
        <taxon>Ecdysozoa</taxon>
        <taxon>Arthropoda</taxon>
        <taxon>Crustacea</taxon>
        <taxon>Multicrustacea</taxon>
        <taxon>Malacostraca</taxon>
        <taxon>Eumalacostraca</taxon>
        <taxon>Eucarida</taxon>
        <taxon>Decapoda</taxon>
        <taxon>Pleocyemata</taxon>
        <taxon>Astacidea</taxon>
        <taxon>Parastacoidea</taxon>
        <taxon>Parastacidae</taxon>
        <taxon>Cherax</taxon>
    </lineage>
</organism>
<dbReference type="AlphaFoldDB" id="A0AAW0X7L9"/>
<accession>A0AAW0X7L9</accession>
<keyword evidence="1" id="KW-0732">Signal</keyword>
<sequence>MQVSGARVLTAVVAVGVWACVCESRPQQDQTFLDSLLNQFPTPNGNSIFPSFNSLTGSTSSNSAFPFFNSLTDITPSNSLFTPLSSTGSTATNSNVLGNFADTTTGFFQGASDSLYRITNNVMTSGRDVVNRFLDTVNRNLVIYG</sequence>
<keyword evidence="3" id="KW-1185">Reference proteome</keyword>